<dbReference type="InterPro" id="IPR008964">
    <property type="entry name" value="Invasin/intimin_cell_adhesion"/>
</dbReference>
<protein>
    <recommendedName>
        <fullName evidence="1">BIG2 domain-containing protein</fullName>
    </recommendedName>
</protein>
<dbReference type="SUPFAM" id="SSF51126">
    <property type="entry name" value="Pectin lyase-like"/>
    <property type="match status" value="1"/>
</dbReference>
<keyword evidence="3" id="KW-1185">Reference proteome</keyword>
<dbReference type="Gene3D" id="2.60.40.1080">
    <property type="match status" value="1"/>
</dbReference>
<dbReference type="SMART" id="SM00635">
    <property type="entry name" value="BID_2"/>
    <property type="match status" value="1"/>
</dbReference>
<organism evidence="2 3">
    <name type="scientific">Paenibacillus qinlingensis</name>
    <dbReference type="NCBI Taxonomy" id="1837343"/>
    <lineage>
        <taxon>Bacteria</taxon>
        <taxon>Bacillati</taxon>
        <taxon>Bacillota</taxon>
        <taxon>Bacilli</taxon>
        <taxon>Bacillales</taxon>
        <taxon>Paenibacillaceae</taxon>
        <taxon>Paenibacillus</taxon>
    </lineage>
</organism>
<name>A0ABU1P5M0_9BACL</name>
<evidence type="ECO:0000313" key="3">
    <source>
        <dbReference type="Proteomes" id="UP001267290"/>
    </source>
</evidence>
<dbReference type="CDD" id="cd12214">
    <property type="entry name" value="ChiA1_BD"/>
    <property type="match status" value="1"/>
</dbReference>
<evidence type="ECO:0000259" key="1">
    <source>
        <dbReference type="SMART" id="SM00635"/>
    </source>
</evidence>
<evidence type="ECO:0000313" key="2">
    <source>
        <dbReference type="EMBL" id="MDR6554864.1"/>
    </source>
</evidence>
<comment type="caution">
    <text evidence="2">The sequence shown here is derived from an EMBL/GenBank/DDBJ whole genome shotgun (WGS) entry which is preliminary data.</text>
</comment>
<accession>A0ABU1P5M0</accession>
<dbReference type="InterPro" id="IPR003343">
    <property type="entry name" value="Big_2"/>
</dbReference>
<dbReference type="Gene3D" id="2.10.10.20">
    <property type="entry name" value="Carbohydrate-binding module superfamily 5/12"/>
    <property type="match status" value="1"/>
</dbReference>
<gene>
    <name evidence="2" type="ORF">J2736_006095</name>
</gene>
<reference evidence="2 3" key="1">
    <citation type="submission" date="2023-07" db="EMBL/GenBank/DDBJ databases">
        <title>Sorghum-associated microbial communities from plants grown in Nebraska, USA.</title>
        <authorList>
            <person name="Schachtman D."/>
        </authorList>
    </citation>
    <scope>NUCLEOTIDE SEQUENCE [LARGE SCALE GENOMIC DNA]</scope>
    <source>
        <strain evidence="2 3">CC258</strain>
    </source>
</reference>
<proteinExistence type="predicted"/>
<dbReference type="Pfam" id="PF02368">
    <property type="entry name" value="Big_2"/>
    <property type="match status" value="1"/>
</dbReference>
<dbReference type="RefSeq" id="WP_310502272.1">
    <property type="nucleotide sequence ID" value="NZ_JAVDSB010000020.1"/>
</dbReference>
<feature type="domain" description="BIG2" evidence="1">
    <location>
        <begin position="195"/>
        <end position="276"/>
    </location>
</feature>
<dbReference type="SUPFAM" id="SSF49373">
    <property type="entry name" value="Invasin/intimin cell-adhesion fragments"/>
    <property type="match status" value="1"/>
</dbReference>
<sequence length="784" mass="84860">MKRINRTLLCLVIAFLALTQGLILTASASVTMQIISPYASGQAGTSWFPMQNAFEGPPTLNGSGNPVGGTSTTDAPYYVNGYGYIDFGPNWSNTRISSTWTQYRQYTSGNQTPYAGLWWDDDIDTVNDSGLNETRINFNSAQNLASVGTTEPWIKDSDVSSNAVIPLGRYLILHAPATMTRQAKEYAIVGWIDVPVTGITVTGAGGATTISTQGGTLQMNANVTPANASNNTVTWSVVGGTGSATISSSGLLTAVSNGTVTARATAQDGSGVTGSLTVTISGQGVSYTQFTLPVQGASIIYYPDIQASFPQVNWQTVDRLYIPAGNYTQLQLGNLPQRSASDPLIITNYGGQVKVGGVGANYTAKLLGGSNWIFTGKYDSVLQTGNVNYPGHLNGNYTNSSGDYGIEITNNPNIAHGMEVLNTSGNTNIVSNYELSFIEISNVGFAGLVLKTDGASNIVDGVKVHDMYIHDVGAEGMYIGYTLAVNGQNKFTNLEIYNNRVLRTGAEGIQLSNMGNGVNVHHNTVVMTAMDWKDPFAANQEGNLQYYQRDGSASIHDNIFIGGGEIMFNYKTYAATTDVLNSNDQVYVYNNYFAQARSYFGFINQDASNQVTKLRFENNVIRSIVFTWNEVHPTATARNILFYTSANTANPLIFNNNTRDGSQAFIDVLGANNGTNSHITASGNTTAATISPVQFKDPNFPANFDWSLVELWDDYSQWWNIAIYYQFGDYVYQNGNLYKCIQAGTHTGINPSTSPSTWQLQTPMTDDFRLHASSPYQSMGLLDK</sequence>
<dbReference type="EMBL" id="JAVDSB010000020">
    <property type="protein sequence ID" value="MDR6554864.1"/>
    <property type="molecule type" value="Genomic_DNA"/>
</dbReference>
<dbReference type="Proteomes" id="UP001267290">
    <property type="component" value="Unassembled WGS sequence"/>
</dbReference>
<dbReference type="InterPro" id="IPR011050">
    <property type="entry name" value="Pectin_lyase_fold/virulence"/>
</dbReference>